<accession>A0A194YGT9</accession>
<dbReference type="AlphaFoldDB" id="A0A194YGT9"/>
<organism evidence="1 2">
    <name type="scientific">Sorghum bicolor</name>
    <name type="common">Sorghum</name>
    <name type="synonym">Sorghum vulgare</name>
    <dbReference type="NCBI Taxonomy" id="4558"/>
    <lineage>
        <taxon>Eukaryota</taxon>
        <taxon>Viridiplantae</taxon>
        <taxon>Streptophyta</taxon>
        <taxon>Embryophyta</taxon>
        <taxon>Tracheophyta</taxon>
        <taxon>Spermatophyta</taxon>
        <taxon>Magnoliopsida</taxon>
        <taxon>Liliopsida</taxon>
        <taxon>Poales</taxon>
        <taxon>Poaceae</taxon>
        <taxon>PACMAD clade</taxon>
        <taxon>Panicoideae</taxon>
        <taxon>Andropogonodae</taxon>
        <taxon>Andropogoneae</taxon>
        <taxon>Sorghinae</taxon>
        <taxon>Sorghum</taxon>
    </lineage>
</organism>
<protein>
    <submittedName>
        <fullName evidence="1">Uncharacterized protein</fullName>
    </submittedName>
</protein>
<dbReference type="Proteomes" id="UP000000768">
    <property type="component" value="Chromosome 10"/>
</dbReference>
<gene>
    <name evidence="1" type="ORF">SORBI_3010G017200</name>
</gene>
<dbReference type="Gramene" id="KXG19175">
    <property type="protein sequence ID" value="KXG19175"/>
    <property type="gene ID" value="SORBI_3010G017200"/>
</dbReference>
<sequence>MPPTISIFPNGTRTPRTRSKNATMTSPMCPGARWCSTLLLPWPVSLAAAAPPAHPNNPSIHPSPLYYIILCYIPQEAPCISLIDPIPSIYFWTWSFYFCWVHTTATNLKEKLFA</sequence>
<proteinExistence type="predicted"/>
<dbReference type="EMBL" id="CM000769">
    <property type="protein sequence ID" value="KXG19175.1"/>
    <property type="molecule type" value="Genomic_DNA"/>
</dbReference>
<name>A0A194YGT9_SORBI</name>
<evidence type="ECO:0000313" key="1">
    <source>
        <dbReference type="EMBL" id="KXG19175.1"/>
    </source>
</evidence>
<dbReference type="InParanoid" id="A0A194YGT9"/>
<evidence type="ECO:0000313" key="2">
    <source>
        <dbReference type="Proteomes" id="UP000000768"/>
    </source>
</evidence>
<reference evidence="1 2" key="1">
    <citation type="journal article" date="2009" name="Nature">
        <title>The Sorghum bicolor genome and the diversification of grasses.</title>
        <authorList>
            <person name="Paterson A.H."/>
            <person name="Bowers J.E."/>
            <person name="Bruggmann R."/>
            <person name="Dubchak I."/>
            <person name="Grimwood J."/>
            <person name="Gundlach H."/>
            <person name="Haberer G."/>
            <person name="Hellsten U."/>
            <person name="Mitros T."/>
            <person name="Poliakov A."/>
            <person name="Schmutz J."/>
            <person name="Spannagl M."/>
            <person name="Tang H."/>
            <person name="Wang X."/>
            <person name="Wicker T."/>
            <person name="Bharti A.K."/>
            <person name="Chapman J."/>
            <person name="Feltus F.A."/>
            <person name="Gowik U."/>
            <person name="Grigoriev I.V."/>
            <person name="Lyons E."/>
            <person name="Maher C.A."/>
            <person name="Martis M."/>
            <person name="Narechania A."/>
            <person name="Otillar R.P."/>
            <person name="Penning B.W."/>
            <person name="Salamov A.A."/>
            <person name="Wang Y."/>
            <person name="Zhang L."/>
            <person name="Carpita N.C."/>
            <person name="Freeling M."/>
            <person name="Gingle A.R."/>
            <person name="Hash C.T."/>
            <person name="Keller B."/>
            <person name="Klein P."/>
            <person name="Kresovich S."/>
            <person name="McCann M.C."/>
            <person name="Ming R."/>
            <person name="Peterson D.G."/>
            <person name="Mehboob-ur-Rahman"/>
            <person name="Ware D."/>
            <person name="Westhoff P."/>
            <person name="Mayer K.F."/>
            <person name="Messing J."/>
            <person name="Rokhsar D.S."/>
        </authorList>
    </citation>
    <scope>NUCLEOTIDE SEQUENCE [LARGE SCALE GENOMIC DNA]</scope>
    <source>
        <strain evidence="2">cv. BTx623</strain>
    </source>
</reference>
<keyword evidence="2" id="KW-1185">Reference proteome</keyword>
<reference evidence="2" key="2">
    <citation type="journal article" date="2018" name="Plant J.">
        <title>The Sorghum bicolor reference genome: improved assembly, gene annotations, a transcriptome atlas, and signatures of genome organization.</title>
        <authorList>
            <person name="McCormick R.F."/>
            <person name="Truong S.K."/>
            <person name="Sreedasyam A."/>
            <person name="Jenkins J."/>
            <person name="Shu S."/>
            <person name="Sims D."/>
            <person name="Kennedy M."/>
            <person name="Amirebrahimi M."/>
            <person name="Weers B.D."/>
            <person name="McKinley B."/>
            <person name="Mattison A."/>
            <person name="Morishige D.T."/>
            <person name="Grimwood J."/>
            <person name="Schmutz J."/>
            <person name="Mullet J.E."/>
        </authorList>
    </citation>
    <scope>NUCLEOTIDE SEQUENCE [LARGE SCALE GENOMIC DNA]</scope>
    <source>
        <strain evidence="2">cv. BTx623</strain>
    </source>
</reference>